<dbReference type="Pfam" id="PF07537">
    <property type="entry name" value="CamS"/>
    <property type="match status" value="1"/>
</dbReference>
<gene>
    <name evidence="1" type="ORF">NCTC12360_00429</name>
</gene>
<protein>
    <submittedName>
        <fullName evidence="1">Protein involved in sex pheromone biosynthesis</fullName>
    </submittedName>
</protein>
<proteinExistence type="predicted"/>
<dbReference type="CDD" id="cd13440">
    <property type="entry name" value="CamS_repeat_2"/>
    <property type="match status" value="1"/>
</dbReference>
<evidence type="ECO:0000313" key="2">
    <source>
        <dbReference type="Proteomes" id="UP000254807"/>
    </source>
</evidence>
<dbReference type="PIRSF" id="PIRSF012509">
    <property type="entry name" value="CamS"/>
    <property type="match status" value="1"/>
</dbReference>
<dbReference type="AlphaFoldDB" id="A0A376GX81"/>
<dbReference type="InterPro" id="IPR011426">
    <property type="entry name" value="CamS"/>
</dbReference>
<organism evidence="1 2">
    <name type="scientific">Enterococcus gallinarum</name>
    <dbReference type="NCBI Taxonomy" id="1353"/>
    <lineage>
        <taxon>Bacteria</taxon>
        <taxon>Bacillati</taxon>
        <taxon>Bacillota</taxon>
        <taxon>Bacilli</taxon>
        <taxon>Lactobacillales</taxon>
        <taxon>Enterococcaceae</taxon>
        <taxon>Enterococcus</taxon>
    </lineage>
</organism>
<accession>A0A376GX81</accession>
<dbReference type="CDD" id="cd13441">
    <property type="entry name" value="CamS_repeat_1"/>
    <property type="match status" value="1"/>
</dbReference>
<reference evidence="1 2" key="1">
    <citation type="submission" date="2018-06" db="EMBL/GenBank/DDBJ databases">
        <authorList>
            <consortium name="Pathogen Informatics"/>
            <person name="Doyle S."/>
        </authorList>
    </citation>
    <scope>NUCLEOTIDE SEQUENCE [LARGE SCALE GENOMIC DNA]</scope>
    <source>
        <strain evidence="1 2">NCTC12360</strain>
    </source>
</reference>
<dbReference type="Proteomes" id="UP000254807">
    <property type="component" value="Unassembled WGS sequence"/>
</dbReference>
<dbReference type="OrthoDB" id="9795361at2"/>
<dbReference type="PROSITE" id="PS51257">
    <property type="entry name" value="PROKAR_LIPOPROTEIN"/>
    <property type="match status" value="1"/>
</dbReference>
<dbReference type="EMBL" id="UFYW01000001">
    <property type="protein sequence ID" value="STD82010.1"/>
    <property type="molecule type" value="Genomic_DNA"/>
</dbReference>
<dbReference type="Gene3D" id="3.10.570.10">
    <property type="entry name" value="sex pheromone staph- cam373 precursor domain"/>
    <property type="match status" value="1"/>
</dbReference>
<keyword evidence="2" id="KW-1185">Reference proteome</keyword>
<evidence type="ECO:0000313" key="1">
    <source>
        <dbReference type="EMBL" id="STD82010.1"/>
    </source>
</evidence>
<sequence length="365" mass="40032">MKIKHFLIVAMSLSFLSGCGNLNKGITNINEGEETASGNITTGRVENSVYQAVMTDGKYQPSAARGLNAEQMNSGFNQTNFENGLLRLSKQTFSVDTCYFQEGQKIPADTIKNWLKRVSDDNPQGLNPAGSDQPLIFQQLMEQDFIKEDGKTLAGISLGFAFNTVYYGSDETISISRDEWMANARKTVNAVLTQVRKIKGLENVPIVIGLFEQAAKDDIAGGNYVYQAVSQDGGTTIDQYEKVAEAHIILPVAAGVTNAATDDGLDNKFKTFRDAVISFFPDLSGVTGNAYYVDDQLQKLVLKVESNYYSKTEITSFVQYSAKQVESVFKGVPGEIEVQVGSLGKQQAFIARKDGAEKIETYIFN</sequence>
<dbReference type="RefSeq" id="WP_060813316.1">
    <property type="nucleotide sequence ID" value="NZ_JARPZP010000021.1"/>
</dbReference>
<name>A0A376GX81_ENTGA</name>